<evidence type="ECO:0000256" key="2">
    <source>
        <dbReference type="ARBA" id="ARBA00022741"/>
    </source>
</evidence>
<organism evidence="9 10">
    <name type="scientific">Brassicogethes aeneus</name>
    <name type="common">Rape pollen beetle</name>
    <name type="synonym">Meligethes aeneus</name>
    <dbReference type="NCBI Taxonomy" id="1431903"/>
    <lineage>
        <taxon>Eukaryota</taxon>
        <taxon>Metazoa</taxon>
        <taxon>Ecdysozoa</taxon>
        <taxon>Arthropoda</taxon>
        <taxon>Hexapoda</taxon>
        <taxon>Insecta</taxon>
        <taxon>Pterygota</taxon>
        <taxon>Neoptera</taxon>
        <taxon>Endopterygota</taxon>
        <taxon>Coleoptera</taxon>
        <taxon>Polyphaga</taxon>
        <taxon>Cucujiformia</taxon>
        <taxon>Nitidulidae</taxon>
        <taxon>Meligethinae</taxon>
        <taxon>Brassicogethes</taxon>
    </lineage>
</organism>
<protein>
    <recommendedName>
        <fullName evidence="6">Kinesin-like protein</fullName>
    </recommendedName>
</protein>
<feature type="compositionally biased region" description="Basic and acidic residues" evidence="7">
    <location>
        <begin position="56"/>
        <end position="67"/>
    </location>
</feature>
<dbReference type="PROSITE" id="PS50067">
    <property type="entry name" value="KINESIN_MOTOR_2"/>
    <property type="match status" value="1"/>
</dbReference>
<dbReference type="PANTHER" id="PTHR47969:SF33">
    <property type="entry name" value="KINESIN-LIKE PROTEIN"/>
    <property type="match status" value="1"/>
</dbReference>
<dbReference type="SMART" id="SM00129">
    <property type="entry name" value="KISc"/>
    <property type="match status" value="1"/>
</dbReference>
<dbReference type="CDD" id="cd00106">
    <property type="entry name" value="KISc"/>
    <property type="match status" value="1"/>
</dbReference>
<dbReference type="GO" id="GO:0005875">
    <property type="term" value="C:microtubule associated complex"/>
    <property type="evidence" value="ECO:0007669"/>
    <property type="project" value="TreeGrafter"/>
</dbReference>
<dbReference type="Proteomes" id="UP001154078">
    <property type="component" value="Chromosome 1"/>
</dbReference>
<dbReference type="GO" id="GO:0007018">
    <property type="term" value="P:microtubule-based movement"/>
    <property type="evidence" value="ECO:0007669"/>
    <property type="project" value="InterPro"/>
</dbReference>
<feature type="compositionally biased region" description="Polar residues" evidence="7">
    <location>
        <begin position="36"/>
        <end position="51"/>
    </location>
</feature>
<dbReference type="Pfam" id="PF00225">
    <property type="entry name" value="Kinesin"/>
    <property type="match status" value="1"/>
</dbReference>
<keyword evidence="2 5" id="KW-0547">Nucleotide-binding</keyword>
<dbReference type="PROSITE" id="PS00411">
    <property type="entry name" value="KINESIN_MOTOR_1"/>
    <property type="match status" value="1"/>
</dbReference>
<name>A0A9P0AUF4_BRAAE</name>
<dbReference type="GO" id="GO:0005874">
    <property type="term" value="C:microtubule"/>
    <property type="evidence" value="ECO:0007669"/>
    <property type="project" value="UniProtKB-KW"/>
</dbReference>
<comment type="similarity">
    <text evidence="5 6">Belongs to the TRAFAC class myosin-kinesin ATPase superfamily. Kinesin family.</text>
</comment>
<feature type="compositionally biased region" description="Polar residues" evidence="7">
    <location>
        <begin position="71"/>
        <end position="81"/>
    </location>
</feature>
<feature type="domain" description="Kinesin motor" evidence="8">
    <location>
        <begin position="114"/>
        <end position="459"/>
    </location>
</feature>
<feature type="compositionally biased region" description="Basic and acidic residues" evidence="7">
    <location>
        <begin position="657"/>
        <end position="684"/>
    </location>
</feature>
<proteinExistence type="inferred from homology"/>
<evidence type="ECO:0000256" key="3">
    <source>
        <dbReference type="ARBA" id="ARBA00022840"/>
    </source>
</evidence>
<feature type="region of interest" description="Disordered" evidence="7">
    <location>
        <begin position="1"/>
        <end position="87"/>
    </location>
</feature>
<evidence type="ECO:0000256" key="4">
    <source>
        <dbReference type="ARBA" id="ARBA00023212"/>
    </source>
</evidence>
<dbReference type="PRINTS" id="PR00380">
    <property type="entry name" value="KINESINHEAVY"/>
</dbReference>
<gene>
    <name evidence="9" type="ORF">MELIAE_LOCUS1885</name>
</gene>
<evidence type="ECO:0000256" key="6">
    <source>
        <dbReference type="RuleBase" id="RU000394"/>
    </source>
</evidence>
<evidence type="ECO:0000256" key="1">
    <source>
        <dbReference type="ARBA" id="ARBA00004245"/>
    </source>
</evidence>
<evidence type="ECO:0000313" key="10">
    <source>
        <dbReference type="Proteomes" id="UP001154078"/>
    </source>
</evidence>
<dbReference type="AlphaFoldDB" id="A0A9P0AUF4"/>
<evidence type="ECO:0000313" key="9">
    <source>
        <dbReference type="EMBL" id="CAH0548020.1"/>
    </source>
</evidence>
<evidence type="ECO:0000259" key="8">
    <source>
        <dbReference type="PROSITE" id="PS50067"/>
    </source>
</evidence>
<accession>A0A9P0AUF4</accession>
<feature type="binding site" evidence="5">
    <location>
        <begin position="203"/>
        <end position="210"/>
    </location>
    <ligand>
        <name>ATP</name>
        <dbReference type="ChEBI" id="CHEBI:30616"/>
    </ligand>
</feature>
<feature type="region of interest" description="Disordered" evidence="7">
    <location>
        <begin position="129"/>
        <end position="155"/>
    </location>
</feature>
<comment type="subcellular location">
    <subcellularLocation>
        <location evidence="1">Cytoplasm</location>
        <location evidence="1">Cytoskeleton</location>
    </subcellularLocation>
</comment>
<evidence type="ECO:0000256" key="5">
    <source>
        <dbReference type="PROSITE-ProRule" id="PRU00283"/>
    </source>
</evidence>
<dbReference type="Gene3D" id="3.40.850.10">
    <property type="entry name" value="Kinesin motor domain"/>
    <property type="match status" value="1"/>
</dbReference>
<sequence>MSSPDLQKRMVTRPDNLYKTPPGSRGVSPSRKTNKSVKSSPAPSPNRTGRSPASPDRGRNVTPERGRVKSRGNSPASSRGLTKSRGSECGSIERLDIDNNLQRIITSYNQTEDNINVVVRVRPLGDKETRNGESNVIQFPGNGQVLVDGKPGGPSGDRKPKLFSYNVAFEPAATQEDVLQYSGMTRLIEMAVEGFRCTCFCYGQTGSGKTHTLTGPPGLFGLKKTPYSDKHGLVFRSFLYMFKLIQDKPDVHFVLKASFLEIYNEKVIDLLNPGSARKPLAVRWSKKARGFFVENLFTVDCEELDDLIAVLEEGVRNRSVGKHNMNDYSSRSHTILSVHITSETPAENGVFLSRSGKINFVDLAGSEMTKKTQSEGKTLEEANNINKSLMVLGYCISSLSDSKRKGSHIPYRDSKLTKLLADSLAGNGATLMIACISPAKSNVSETVNTLRYAARAKKIRTKPIVLMDPREALILNLKREVTVLQSENDHLRSALNVYSASSAAPGDALTEKRPLVTTPPHVDLEELAKLEGPQLAELVRLYMKENEALRLDNGELYSSREMLQRDHEIVCRENERLLKKLEEVNSICCRSPMIQRPAFSADALNSSDTSTNIWTSTESEKEQGKNSSNNVPDYIEKELTKRQIGNGTGIFGHKRHNSWDERSNDSKNDRIKSSESEGKIDRKKNSLQKPLKPNGGNRRFSVAQKNLSEAAKKDFASKNSELFGSAISLTDDEDL</sequence>
<dbReference type="GO" id="GO:0051231">
    <property type="term" value="P:spindle elongation"/>
    <property type="evidence" value="ECO:0007669"/>
    <property type="project" value="TreeGrafter"/>
</dbReference>
<dbReference type="InterPro" id="IPR019821">
    <property type="entry name" value="Kinesin_motor_CS"/>
</dbReference>
<dbReference type="PANTHER" id="PTHR47969">
    <property type="entry name" value="CHROMOSOME-ASSOCIATED KINESIN KIF4A-RELATED"/>
    <property type="match status" value="1"/>
</dbReference>
<feature type="region of interest" description="Disordered" evidence="7">
    <location>
        <begin position="645"/>
        <end position="705"/>
    </location>
</feature>
<keyword evidence="6" id="KW-0493">Microtubule</keyword>
<dbReference type="InterPro" id="IPR001752">
    <property type="entry name" value="Kinesin_motor_dom"/>
</dbReference>
<dbReference type="OrthoDB" id="3176171at2759"/>
<evidence type="ECO:0000256" key="7">
    <source>
        <dbReference type="SAM" id="MobiDB-lite"/>
    </source>
</evidence>
<reference evidence="9" key="1">
    <citation type="submission" date="2021-12" db="EMBL/GenBank/DDBJ databases">
        <authorList>
            <person name="King R."/>
        </authorList>
    </citation>
    <scope>NUCLEOTIDE SEQUENCE</scope>
</reference>
<keyword evidence="4" id="KW-0963">Cytoplasm</keyword>
<dbReference type="GO" id="GO:0003777">
    <property type="term" value="F:microtubule motor activity"/>
    <property type="evidence" value="ECO:0007669"/>
    <property type="project" value="InterPro"/>
</dbReference>
<dbReference type="InterPro" id="IPR036961">
    <property type="entry name" value="Kinesin_motor_dom_sf"/>
</dbReference>
<dbReference type="GO" id="GO:0005524">
    <property type="term" value="F:ATP binding"/>
    <property type="evidence" value="ECO:0007669"/>
    <property type="project" value="UniProtKB-UniRule"/>
</dbReference>
<dbReference type="FunFam" id="3.40.850.10:FF:000080">
    <property type="entry name" value="Kinesin-like protein"/>
    <property type="match status" value="1"/>
</dbReference>
<keyword evidence="3 5" id="KW-0067">ATP-binding</keyword>
<keyword evidence="5 6" id="KW-0505">Motor protein</keyword>
<dbReference type="SUPFAM" id="SSF52540">
    <property type="entry name" value="P-loop containing nucleoside triphosphate hydrolases"/>
    <property type="match status" value="1"/>
</dbReference>
<dbReference type="InterPro" id="IPR027640">
    <property type="entry name" value="Kinesin-like_fam"/>
</dbReference>
<dbReference type="EMBL" id="OV121132">
    <property type="protein sequence ID" value="CAH0548020.1"/>
    <property type="molecule type" value="Genomic_DNA"/>
</dbReference>
<dbReference type="GO" id="GO:0008017">
    <property type="term" value="F:microtubule binding"/>
    <property type="evidence" value="ECO:0007669"/>
    <property type="project" value="InterPro"/>
</dbReference>
<dbReference type="InterPro" id="IPR027417">
    <property type="entry name" value="P-loop_NTPase"/>
</dbReference>
<dbReference type="GO" id="GO:0007052">
    <property type="term" value="P:mitotic spindle organization"/>
    <property type="evidence" value="ECO:0007669"/>
    <property type="project" value="TreeGrafter"/>
</dbReference>
<keyword evidence="4" id="KW-0206">Cytoskeleton</keyword>
<keyword evidence="10" id="KW-1185">Reference proteome</keyword>